<dbReference type="InterPro" id="IPR036388">
    <property type="entry name" value="WH-like_DNA-bd_sf"/>
</dbReference>
<evidence type="ECO:0000313" key="5">
    <source>
        <dbReference type="EMBL" id="MPM01603.1"/>
    </source>
</evidence>
<protein>
    <submittedName>
        <fullName evidence="5">Transcriptional repressor SdpR</fullName>
    </submittedName>
</protein>
<evidence type="ECO:0000256" key="2">
    <source>
        <dbReference type="ARBA" id="ARBA00023125"/>
    </source>
</evidence>
<dbReference type="InterPro" id="IPR011991">
    <property type="entry name" value="ArsR-like_HTH"/>
</dbReference>
<dbReference type="Pfam" id="PF01022">
    <property type="entry name" value="HTH_5"/>
    <property type="match status" value="1"/>
</dbReference>
<dbReference type="SUPFAM" id="SSF46785">
    <property type="entry name" value="Winged helix' DNA-binding domain"/>
    <property type="match status" value="1"/>
</dbReference>
<evidence type="ECO:0000256" key="3">
    <source>
        <dbReference type="ARBA" id="ARBA00023163"/>
    </source>
</evidence>
<dbReference type="GO" id="GO:0003700">
    <property type="term" value="F:DNA-binding transcription factor activity"/>
    <property type="evidence" value="ECO:0007669"/>
    <property type="project" value="InterPro"/>
</dbReference>
<gene>
    <name evidence="5" type="primary">sdpR_4</name>
    <name evidence="5" type="ORF">SDC9_47843</name>
</gene>
<accession>A0A644WGE3</accession>
<dbReference type="SMART" id="SM00418">
    <property type="entry name" value="HTH_ARSR"/>
    <property type="match status" value="1"/>
</dbReference>
<dbReference type="EMBL" id="VSSQ01000808">
    <property type="protein sequence ID" value="MPM01603.1"/>
    <property type="molecule type" value="Genomic_DNA"/>
</dbReference>
<dbReference type="PRINTS" id="PR00778">
    <property type="entry name" value="HTHARSR"/>
</dbReference>
<keyword evidence="1" id="KW-0805">Transcription regulation</keyword>
<reference evidence="5" key="1">
    <citation type="submission" date="2019-08" db="EMBL/GenBank/DDBJ databases">
        <authorList>
            <person name="Kucharzyk K."/>
            <person name="Murdoch R.W."/>
            <person name="Higgins S."/>
            <person name="Loffler F."/>
        </authorList>
    </citation>
    <scope>NUCLEOTIDE SEQUENCE</scope>
</reference>
<dbReference type="PANTHER" id="PTHR33154">
    <property type="entry name" value="TRANSCRIPTIONAL REGULATOR, ARSR FAMILY"/>
    <property type="match status" value="1"/>
</dbReference>
<dbReference type="AlphaFoldDB" id="A0A644WGE3"/>
<dbReference type="CDD" id="cd00090">
    <property type="entry name" value="HTH_ARSR"/>
    <property type="match status" value="1"/>
</dbReference>
<name>A0A644WGE3_9ZZZZ</name>
<keyword evidence="2" id="KW-0238">DNA-binding</keyword>
<dbReference type="GO" id="GO:0003677">
    <property type="term" value="F:DNA binding"/>
    <property type="evidence" value="ECO:0007669"/>
    <property type="project" value="UniProtKB-KW"/>
</dbReference>
<evidence type="ECO:0000256" key="1">
    <source>
        <dbReference type="ARBA" id="ARBA00023015"/>
    </source>
</evidence>
<dbReference type="InterPro" id="IPR051081">
    <property type="entry name" value="HTH_MetalResp_TranReg"/>
</dbReference>
<proteinExistence type="predicted"/>
<comment type="caution">
    <text evidence="5">The sequence shown here is derived from an EMBL/GenBank/DDBJ whole genome shotgun (WGS) entry which is preliminary data.</text>
</comment>
<dbReference type="InterPro" id="IPR001845">
    <property type="entry name" value="HTH_ArsR_DNA-bd_dom"/>
</dbReference>
<dbReference type="PANTHER" id="PTHR33154:SF33">
    <property type="entry name" value="TRANSCRIPTIONAL REPRESSOR SDPR"/>
    <property type="match status" value="1"/>
</dbReference>
<evidence type="ECO:0000259" key="4">
    <source>
        <dbReference type="PROSITE" id="PS50987"/>
    </source>
</evidence>
<organism evidence="5">
    <name type="scientific">bioreactor metagenome</name>
    <dbReference type="NCBI Taxonomy" id="1076179"/>
    <lineage>
        <taxon>unclassified sequences</taxon>
        <taxon>metagenomes</taxon>
        <taxon>ecological metagenomes</taxon>
    </lineage>
</organism>
<dbReference type="PROSITE" id="PS50987">
    <property type="entry name" value="HTH_ARSR_2"/>
    <property type="match status" value="1"/>
</dbReference>
<dbReference type="InterPro" id="IPR036390">
    <property type="entry name" value="WH_DNA-bd_sf"/>
</dbReference>
<feature type="domain" description="HTH arsR-type" evidence="4">
    <location>
        <begin position="1"/>
        <end position="93"/>
    </location>
</feature>
<dbReference type="Gene3D" id="1.10.10.10">
    <property type="entry name" value="Winged helix-like DNA-binding domain superfamily/Winged helix DNA-binding domain"/>
    <property type="match status" value="1"/>
</dbReference>
<keyword evidence="3" id="KW-0804">Transcription</keyword>
<dbReference type="NCBIfam" id="NF033788">
    <property type="entry name" value="HTH_metalloreg"/>
    <property type="match status" value="1"/>
</dbReference>
<sequence>MTSPESLAGMFKILSVDTRLRILNLLRERPMCVNALACSLKMTAAAVSQHLRILREAELVTPERRGYFIHYRLNAGKLEEMVREAQTFLGRGEE</sequence>